<dbReference type="EMBL" id="AP014946">
    <property type="protein sequence ID" value="BAT57880.1"/>
    <property type="molecule type" value="Genomic_DNA"/>
</dbReference>
<evidence type="ECO:0000313" key="2">
    <source>
        <dbReference type="Proteomes" id="UP000236884"/>
    </source>
</evidence>
<name>A0A0S3PPL3_9BRAD</name>
<dbReference type="RefSeq" id="WP_096350998.1">
    <property type="nucleotide sequence ID" value="NZ_AP014946.1"/>
</dbReference>
<accession>A0A0S3PPL3</accession>
<keyword evidence="2" id="KW-1185">Reference proteome</keyword>
<sequence>MKPVEFLGDALQSLKAFPVSVQKATGVELHKIQLGLEPSDWKPMPSIGAGVRELRIRDRSGAYRVVYVAQVRDAIVVLHAFQKKTQRATKRDIEIAAMRFGQIDWGRK</sequence>
<dbReference type="Proteomes" id="UP000236884">
    <property type="component" value="Chromosome"/>
</dbReference>
<evidence type="ECO:0000313" key="1">
    <source>
        <dbReference type="EMBL" id="BAT57880.1"/>
    </source>
</evidence>
<organism evidence="1 2">
    <name type="scientific">Variibacter gotjawalensis</name>
    <dbReference type="NCBI Taxonomy" id="1333996"/>
    <lineage>
        <taxon>Bacteria</taxon>
        <taxon>Pseudomonadati</taxon>
        <taxon>Pseudomonadota</taxon>
        <taxon>Alphaproteobacteria</taxon>
        <taxon>Hyphomicrobiales</taxon>
        <taxon>Nitrobacteraceae</taxon>
        <taxon>Variibacter</taxon>
    </lineage>
</organism>
<dbReference type="KEGG" id="vgo:GJW-30_1_00390"/>
<reference evidence="1 2" key="1">
    <citation type="submission" date="2015-08" db="EMBL/GenBank/DDBJ databases">
        <title>Investigation of the bacterial diversity of lava forest soil.</title>
        <authorList>
            <person name="Lee J.S."/>
        </authorList>
    </citation>
    <scope>NUCLEOTIDE SEQUENCE [LARGE SCALE GENOMIC DNA]</scope>
    <source>
        <strain evidence="1 2">GJW-30</strain>
    </source>
</reference>
<protein>
    <recommendedName>
        <fullName evidence="3">Type II toxin-antitoxin system RelE/ParE family toxin</fullName>
    </recommendedName>
</protein>
<evidence type="ECO:0008006" key="3">
    <source>
        <dbReference type="Google" id="ProtNLM"/>
    </source>
</evidence>
<dbReference type="OrthoDB" id="9797093at2"/>
<proteinExistence type="predicted"/>
<dbReference type="Pfam" id="PF05973">
    <property type="entry name" value="Gp49"/>
    <property type="match status" value="1"/>
</dbReference>
<dbReference type="AlphaFoldDB" id="A0A0S3PPL3"/>
<gene>
    <name evidence="1" type="ORF">GJW-30_1_00390</name>
</gene>
<dbReference type="InterPro" id="IPR009241">
    <property type="entry name" value="HigB-like"/>
</dbReference>